<dbReference type="Gene3D" id="3.30.450.20">
    <property type="entry name" value="PAS domain"/>
    <property type="match status" value="1"/>
</dbReference>
<keyword evidence="7" id="KW-0597">Phosphoprotein</keyword>
<name>A0AAU9C0C3_9GAMM</name>
<dbReference type="SMART" id="SM00388">
    <property type="entry name" value="HisKA"/>
    <property type="match status" value="1"/>
</dbReference>
<keyword evidence="10 18" id="KW-0812">Transmembrane</keyword>
<evidence type="ECO:0000259" key="19">
    <source>
        <dbReference type="PROSITE" id="PS50109"/>
    </source>
</evidence>
<dbReference type="InterPro" id="IPR036890">
    <property type="entry name" value="HATPase_C_sf"/>
</dbReference>
<feature type="transmembrane region" description="Helical" evidence="18">
    <location>
        <begin position="12"/>
        <end position="42"/>
    </location>
</feature>
<keyword evidence="5" id="KW-0813">Transport</keyword>
<dbReference type="InterPro" id="IPR005467">
    <property type="entry name" value="His_kinase_dom"/>
</dbReference>
<keyword evidence="14 18" id="KW-1133">Transmembrane helix</keyword>
<dbReference type="SUPFAM" id="SSF55785">
    <property type="entry name" value="PYP-like sensor domain (PAS domain)"/>
    <property type="match status" value="1"/>
</dbReference>
<dbReference type="SUPFAM" id="SSF47384">
    <property type="entry name" value="Homodimeric domain of signal transducing histidine kinase"/>
    <property type="match status" value="1"/>
</dbReference>
<dbReference type="Pfam" id="PF13188">
    <property type="entry name" value="PAS_8"/>
    <property type="match status" value="1"/>
</dbReference>
<dbReference type="PROSITE" id="PS50109">
    <property type="entry name" value="HIS_KIN"/>
    <property type="match status" value="1"/>
</dbReference>
<dbReference type="GO" id="GO:0004721">
    <property type="term" value="F:phosphoprotein phosphatase activity"/>
    <property type="evidence" value="ECO:0007669"/>
    <property type="project" value="InterPro"/>
</dbReference>
<dbReference type="Pfam" id="PF00512">
    <property type="entry name" value="HisKA"/>
    <property type="match status" value="1"/>
</dbReference>
<protein>
    <recommendedName>
        <fullName evidence="4">Phosphate regulon sensor protein PhoR</fullName>
        <ecNumber evidence="3">2.7.13.3</ecNumber>
    </recommendedName>
</protein>
<comment type="subcellular location">
    <subcellularLocation>
        <location evidence="2">Cell membrane</location>
    </subcellularLocation>
</comment>
<reference evidence="22" key="1">
    <citation type="journal article" date="2024" name="Int. J. Syst. Evol. Microbiol.">
        <title>Methylomarinovum tepidoasis sp. nov., a moderately thermophilic methanotroph of the family Methylothermaceae isolated from a deep-sea hydrothermal field.</title>
        <authorList>
            <person name="Hirayama H."/>
            <person name="Takaki Y."/>
            <person name="Abe M."/>
            <person name="Miyazaki M."/>
            <person name="Uematsu K."/>
            <person name="Matsui Y."/>
            <person name="Takai K."/>
        </authorList>
    </citation>
    <scope>NUCLEOTIDE SEQUENCE [LARGE SCALE GENOMIC DNA]</scope>
    <source>
        <strain evidence="22">IT-9</strain>
    </source>
</reference>
<evidence type="ECO:0000256" key="10">
    <source>
        <dbReference type="ARBA" id="ARBA00022692"/>
    </source>
</evidence>
<keyword evidence="6" id="KW-1003">Cell membrane</keyword>
<keyword evidence="16 18" id="KW-0472">Membrane</keyword>
<dbReference type="KEGG" id="mcau:MIT9_P0057"/>
<dbReference type="NCBIfam" id="NF008235">
    <property type="entry name" value="PRK11006.1"/>
    <property type="match status" value="1"/>
</dbReference>
<dbReference type="InterPro" id="IPR021766">
    <property type="entry name" value="PhoR_N"/>
</dbReference>
<dbReference type="AlphaFoldDB" id="A0AAU9C0C3"/>
<dbReference type="GO" id="GO:0000155">
    <property type="term" value="F:phosphorelay sensor kinase activity"/>
    <property type="evidence" value="ECO:0007669"/>
    <property type="project" value="InterPro"/>
</dbReference>
<dbReference type="InterPro" id="IPR004358">
    <property type="entry name" value="Sig_transdc_His_kin-like_C"/>
</dbReference>
<evidence type="ECO:0000256" key="13">
    <source>
        <dbReference type="ARBA" id="ARBA00022840"/>
    </source>
</evidence>
<evidence type="ECO:0000256" key="5">
    <source>
        <dbReference type="ARBA" id="ARBA00022448"/>
    </source>
</evidence>
<dbReference type="InterPro" id="IPR003594">
    <property type="entry name" value="HATPase_dom"/>
</dbReference>
<dbReference type="RefSeq" id="WP_317705471.1">
    <property type="nucleotide sequence ID" value="NZ_AP024714.1"/>
</dbReference>
<dbReference type="Pfam" id="PF02518">
    <property type="entry name" value="HATPase_c"/>
    <property type="match status" value="1"/>
</dbReference>
<dbReference type="SMART" id="SM00091">
    <property type="entry name" value="PAS"/>
    <property type="match status" value="1"/>
</dbReference>
<dbReference type="EMBL" id="AP024714">
    <property type="protein sequence ID" value="BCX80484.1"/>
    <property type="molecule type" value="Genomic_DNA"/>
</dbReference>
<keyword evidence="9 21" id="KW-0808">Transferase</keyword>
<evidence type="ECO:0000256" key="3">
    <source>
        <dbReference type="ARBA" id="ARBA00012438"/>
    </source>
</evidence>
<evidence type="ECO:0000256" key="15">
    <source>
        <dbReference type="ARBA" id="ARBA00023012"/>
    </source>
</evidence>
<keyword evidence="11" id="KW-0547">Nucleotide-binding</keyword>
<dbReference type="InterPro" id="IPR050351">
    <property type="entry name" value="BphY/WalK/GraS-like"/>
</dbReference>
<evidence type="ECO:0000256" key="11">
    <source>
        <dbReference type="ARBA" id="ARBA00022741"/>
    </source>
</evidence>
<dbReference type="NCBIfam" id="TIGR02966">
    <property type="entry name" value="phoR_proteo"/>
    <property type="match status" value="1"/>
</dbReference>
<evidence type="ECO:0000256" key="7">
    <source>
        <dbReference type="ARBA" id="ARBA00022553"/>
    </source>
</evidence>
<keyword evidence="15" id="KW-0902">Two-component regulatory system</keyword>
<dbReference type="PANTHER" id="PTHR45453:SF1">
    <property type="entry name" value="PHOSPHATE REGULON SENSOR PROTEIN PHOR"/>
    <property type="match status" value="1"/>
</dbReference>
<dbReference type="GO" id="GO:0005524">
    <property type="term" value="F:ATP binding"/>
    <property type="evidence" value="ECO:0007669"/>
    <property type="project" value="UniProtKB-KW"/>
</dbReference>
<evidence type="ECO:0000256" key="12">
    <source>
        <dbReference type="ARBA" id="ARBA00022777"/>
    </source>
</evidence>
<dbReference type="EC" id="2.7.13.3" evidence="3"/>
<evidence type="ECO:0000259" key="20">
    <source>
        <dbReference type="PROSITE" id="PS50112"/>
    </source>
</evidence>
<dbReference type="FunFam" id="3.30.565.10:FF:000006">
    <property type="entry name" value="Sensor histidine kinase WalK"/>
    <property type="match status" value="1"/>
</dbReference>
<evidence type="ECO:0000256" key="2">
    <source>
        <dbReference type="ARBA" id="ARBA00004236"/>
    </source>
</evidence>
<keyword evidence="13" id="KW-0067">ATP-binding</keyword>
<dbReference type="GO" id="GO:0016036">
    <property type="term" value="P:cellular response to phosphate starvation"/>
    <property type="evidence" value="ECO:0007669"/>
    <property type="project" value="TreeGrafter"/>
</dbReference>
<evidence type="ECO:0000256" key="18">
    <source>
        <dbReference type="SAM" id="Phobius"/>
    </source>
</evidence>
<dbReference type="InterPro" id="IPR000014">
    <property type="entry name" value="PAS"/>
</dbReference>
<evidence type="ECO:0000256" key="8">
    <source>
        <dbReference type="ARBA" id="ARBA00022592"/>
    </source>
</evidence>
<comment type="catalytic activity">
    <reaction evidence="1">
        <text>ATP + protein L-histidine = ADP + protein N-phospho-L-histidine.</text>
        <dbReference type="EC" id="2.7.13.3"/>
    </reaction>
</comment>
<dbReference type="GO" id="GO:0006817">
    <property type="term" value="P:phosphate ion transport"/>
    <property type="evidence" value="ECO:0007669"/>
    <property type="project" value="UniProtKB-KW"/>
</dbReference>
<dbReference type="InterPro" id="IPR036097">
    <property type="entry name" value="HisK_dim/P_sf"/>
</dbReference>
<keyword evidence="8" id="KW-0592">Phosphate transport</keyword>
<sequence length="428" mass="49359">MNTLLWRTEGPIVFWGSLAALLVGWLEQHLFLTLTLFLLLYLGRHLYYAAQLLAWLGDRKTELPDGNGIWSEIFHRQRLLQRRHQRRKRRLGKMLKRFRQATEALPDATVVLDEDFTIEWFNPVAAQLLGLRRRDIGLRIDALLRSPQFIDYLKARRFDRPVTLPAPGNERLQLEIRVVPYTADHYLLIAQDITQIRLLERQRRDFVAHASHELRTPITVLKGYLEALMDSEAVAEPLRPVLPRMDEQIRRLQYLIDDLLYLSRLETDRCQASQNNPVEVAAMLEDICHDAARIRTETAPIRLEIESSARLLGNEQELRSAFSNLVVNAVHYTPPEGKITVRWYDDGDQAYLEVADTGPGIPAEHLPRLTERFYRVPEADARNPTGTGLGLAIVKHVLNRHGGRLEIESEVGRGSVFRCRFPAARVQR</sequence>
<dbReference type="PROSITE" id="PS50112">
    <property type="entry name" value="PAS"/>
    <property type="match status" value="1"/>
</dbReference>
<dbReference type="PANTHER" id="PTHR45453">
    <property type="entry name" value="PHOSPHATE REGULON SENSOR PROTEIN PHOR"/>
    <property type="match status" value="1"/>
</dbReference>
<dbReference type="InterPro" id="IPR003661">
    <property type="entry name" value="HisK_dim/P_dom"/>
</dbReference>
<dbReference type="CDD" id="cd00130">
    <property type="entry name" value="PAS"/>
    <property type="match status" value="1"/>
</dbReference>
<keyword evidence="22" id="KW-1185">Reference proteome</keyword>
<evidence type="ECO:0000256" key="1">
    <source>
        <dbReference type="ARBA" id="ARBA00000085"/>
    </source>
</evidence>
<dbReference type="InterPro" id="IPR035965">
    <property type="entry name" value="PAS-like_dom_sf"/>
</dbReference>
<evidence type="ECO:0000313" key="22">
    <source>
        <dbReference type="Proteomes" id="UP001321825"/>
    </source>
</evidence>
<proteinExistence type="predicted"/>
<evidence type="ECO:0000313" key="21">
    <source>
        <dbReference type="EMBL" id="BCX80484.1"/>
    </source>
</evidence>
<evidence type="ECO:0000256" key="17">
    <source>
        <dbReference type="ARBA" id="ARBA00025207"/>
    </source>
</evidence>
<feature type="domain" description="Histidine kinase" evidence="19">
    <location>
        <begin position="209"/>
        <end position="425"/>
    </location>
</feature>
<dbReference type="Gene3D" id="3.30.565.10">
    <property type="entry name" value="Histidine kinase-like ATPase, C-terminal domain"/>
    <property type="match status" value="1"/>
</dbReference>
<dbReference type="GO" id="GO:0005886">
    <property type="term" value="C:plasma membrane"/>
    <property type="evidence" value="ECO:0007669"/>
    <property type="project" value="UniProtKB-SubCell"/>
</dbReference>
<dbReference type="FunFam" id="1.10.287.130:FF:000001">
    <property type="entry name" value="Two-component sensor histidine kinase"/>
    <property type="match status" value="1"/>
</dbReference>
<comment type="function">
    <text evidence="17">Member of the two-component regulatory system PhoR/PhoB involved in the phosphate regulon genes expression. PhoR may function as a membrane-associated protein kinase that phosphorylates PhoB in response to environmental signals.</text>
</comment>
<dbReference type="InterPro" id="IPR014310">
    <property type="entry name" value="Sig_transdc_His_kinase_PhoR"/>
</dbReference>
<accession>A0AAU9C0C3</accession>
<dbReference type="PRINTS" id="PR00344">
    <property type="entry name" value="BCTRLSENSOR"/>
</dbReference>
<organism evidence="21 22">
    <name type="scientific">Methylomarinovum caldicuralii</name>
    <dbReference type="NCBI Taxonomy" id="438856"/>
    <lineage>
        <taxon>Bacteria</taxon>
        <taxon>Pseudomonadati</taxon>
        <taxon>Pseudomonadota</taxon>
        <taxon>Gammaproteobacteria</taxon>
        <taxon>Methylococcales</taxon>
        <taxon>Methylothermaceae</taxon>
        <taxon>Methylomarinovum</taxon>
    </lineage>
</organism>
<keyword evidence="12 21" id="KW-0418">Kinase</keyword>
<feature type="domain" description="PAS" evidence="20">
    <location>
        <begin position="94"/>
        <end position="136"/>
    </location>
</feature>
<evidence type="ECO:0000256" key="6">
    <source>
        <dbReference type="ARBA" id="ARBA00022475"/>
    </source>
</evidence>
<evidence type="ECO:0000256" key="4">
    <source>
        <dbReference type="ARBA" id="ARBA00019665"/>
    </source>
</evidence>
<dbReference type="Gene3D" id="1.10.287.130">
    <property type="match status" value="1"/>
</dbReference>
<gene>
    <name evidence="21" type="ORF">MIT9_P0057</name>
</gene>
<dbReference type="SMART" id="SM00387">
    <property type="entry name" value="HATPase_c"/>
    <property type="match status" value="1"/>
</dbReference>
<evidence type="ECO:0000256" key="14">
    <source>
        <dbReference type="ARBA" id="ARBA00022989"/>
    </source>
</evidence>
<dbReference type="CDD" id="cd00082">
    <property type="entry name" value="HisKA"/>
    <property type="match status" value="1"/>
</dbReference>
<dbReference type="SUPFAM" id="SSF55874">
    <property type="entry name" value="ATPase domain of HSP90 chaperone/DNA topoisomerase II/histidine kinase"/>
    <property type="match status" value="1"/>
</dbReference>
<dbReference type="Pfam" id="PF11808">
    <property type="entry name" value="PhoR"/>
    <property type="match status" value="1"/>
</dbReference>
<dbReference type="Proteomes" id="UP001321825">
    <property type="component" value="Chromosome"/>
</dbReference>
<evidence type="ECO:0000256" key="16">
    <source>
        <dbReference type="ARBA" id="ARBA00023136"/>
    </source>
</evidence>
<evidence type="ECO:0000256" key="9">
    <source>
        <dbReference type="ARBA" id="ARBA00022679"/>
    </source>
</evidence>